<dbReference type="SUPFAM" id="SSF52047">
    <property type="entry name" value="RNI-like"/>
    <property type="match status" value="1"/>
</dbReference>
<protein>
    <recommendedName>
        <fullName evidence="2">Disease resistance protein At4g27190-like leucine-rich repeats domain-containing protein</fullName>
    </recommendedName>
</protein>
<keyword evidence="4" id="KW-1185">Reference proteome</keyword>
<reference evidence="3 4" key="1">
    <citation type="journal article" date="2024" name="G3 (Bethesda)">
        <title>Genome assembly of Hibiscus sabdariffa L. provides insights into metabolisms of medicinal natural products.</title>
        <authorList>
            <person name="Kim T."/>
        </authorList>
    </citation>
    <scope>NUCLEOTIDE SEQUENCE [LARGE SCALE GENOMIC DNA]</scope>
    <source>
        <strain evidence="3">TK-2024</strain>
        <tissue evidence="3">Old leaves</tissue>
    </source>
</reference>
<dbReference type="InterPro" id="IPR057135">
    <property type="entry name" value="At4g27190-like_LRR"/>
</dbReference>
<accession>A0ABR2PAU8</accession>
<evidence type="ECO:0000313" key="3">
    <source>
        <dbReference type="EMBL" id="KAK8985542.1"/>
    </source>
</evidence>
<dbReference type="PANTHER" id="PTHR33463">
    <property type="entry name" value="NB-ARC DOMAIN-CONTAINING PROTEIN-RELATED"/>
    <property type="match status" value="1"/>
</dbReference>
<organism evidence="3 4">
    <name type="scientific">Hibiscus sabdariffa</name>
    <name type="common">roselle</name>
    <dbReference type="NCBI Taxonomy" id="183260"/>
    <lineage>
        <taxon>Eukaryota</taxon>
        <taxon>Viridiplantae</taxon>
        <taxon>Streptophyta</taxon>
        <taxon>Embryophyta</taxon>
        <taxon>Tracheophyta</taxon>
        <taxon>Spermatophyta</taxon>
        <taxon>Magnoliopsida</taxon>
        <taxon>eudicotyledons</taxon>
        <taxon>Gunneridae</taxon>
        <taxon>Pentapetalae</taxon>
        <taxon>rosids</taxon>
        <taxon>malvids</taxon>
        <taxon>Malvales</taxon>
        <taxon>Malvaceae</taxon>
        <taxon>Malvoideae</taxon>
        <taxon>Hibiscus</taxon>
    </lineage>
</organism>
<dbReference type="InterPro" id="IPR032675">
    <property type="entry name" value="LRR_dom_sf"/>
</dbReference>
<dbReference type="Pfam" id="PF23247">
    <property type="entry name" value="LRR_RPS2"/>
    <property type="match status" value="1"/>
</dbReference>
<dbReference type="PANTHER" id="PTHR33463:SF174">
    <property type="entry name" value="DOMAIN-CONTAINING DISEASE RESISTANCE PROTEIN, PUTATIVE-RELATED"/>
    <property type="match status" value="1"/>
</dbReference>
<sequence length="182" mass="20704">MSSRLLWLEAFLSYKSCGLSDLENLSGLVAENNFVEAPALEILDVDGCPRFTSLAIQKETLKCVPIKELAFSIPEVIIDPEPCNMMSVSPSFEYINLGNSEQLFQLQGGYSISNLGELTISNMIWLRDIWKGPIQFATNLRRLTIHSCHSLTYIFPTMLIRNLPQLNFLYIAKCEKLEQIFY</sequence>
<dbReference type="Proteomes" id="UP001396334">
    <property type="component" value="Unassembled WGS sequence"/>
</dbReference>
<evidence type="ECO:0000259" key="2">
    <source>
        <dbReference type="Pfam" id="PF23247"/>
    </source>
</evidence>
<gene>
    <name evidence="3" type="ORF">V6N11_068796</name>
</gene>
<dbReference type="InterPro" id="IPR050905">
    <property type="entry name" value="Plant_NBS-LRR"/>
</dbReference>
<dbReference type="EMBL" id="JBBPBN010000069">
    <property type="protein sequence ID" value="KAK8985542.1"/>
    <property type="molecule type" value="Genomic_DNA"/>
</dbReference>
<evidence type="ECO:0000256" key="1">
    <source>
        <dbReference type="ARBA" id="ARBA00022821"/>
    </source>
</evidence>
<name>A0ABR2PAU8_9ROSI</name>
<keyword evidence="1" id="KW-0611">Plant defense</keyword>
<evidence type="ECO:0000313" key="4">
    <source>
        <dbReference type="Proteomes" id="UP001396334"/>
    </source>
</evidence>
<feature type="domain" description="Disease resistance protein At4g27190-like leucine-rich repeats" evidence="2">
    <location>
        <begin position="110"/>
        <end position="175"/>
    </location>
</feature>
<comment type="caution">
    <text evidence="3">The sequence shown here is derived from an EMBL/GenBank/DDBJ whole genome shotgun (WGS) entry which is preliminary data.</text>
</comment>
<dbReference type="Gene3D" id="3.80.10.10">
    <property type="entry name" value="Ribonuclease Inhibitor"/>
    <property type="match status" value="1"/>
</dbReference>
<proteinExistence type="predicted"/>